<dbReference type="EMBL" id="JARQZJ010000021">
    <property type="protein sequence ID" value="KAK9873505.1"/>
    <property type="molecule type" value="Genomic_DNA"/>
</dbReference>
<dbReference type="InterPro" id="IPR007889">
    <property type="entry name" value="HTH_Psq"/>
</dbReference>
<sequence>MRLIPVSMSPRKRATRSDESLRAAVNDGRSGRLSTYKASAQYGLPRRTIRNQLKSCILHKSLGRNAIFTKEQEKNFVCRIIKFSDMGISLTTKMIRFKHLLFAKNSILTIISTKKQDLQEKVG</sequence>
<organism evidence="4 5">
    <name type="scientific">Henosepilachna vigintioctopunctata</name>
    <dbReference type="NCBI Taxonomy" id="420089"/>
    <lineage>
        <taxon>Eukaryota</taxon>
        <taxon>Metazoa</taxon>
        <taxon>Ecdysozoa</taxon>
        <taxon>Arthropoda</taxon>
        <taxon>Hexapoda</taxon>
        <taxon>Insecta</taxon>
        <taxon>Pterygota</taxon>
        <taxon>Neoptera</taxon>
        <taxon>Endopterygota</taxon>
        <taxon>Coleoptera</taxon>
        <taxon>Polyphaga</taxon>
        <taxon>Cucujiformia</taxon>
        <taxon>Coccinelloidea</taxon>
        <taxon>Coccinellidae</taxon>
        <taxon>Epilachninae</taxon>
        <taxon>Epilachnini</taxon>
        <taxon>Henosepilachna</taxon>
    </lineage>
</organism>
<dbReference type="GO" id="GO:0003677">
    <property type="term" value="F:DNA binding"/>
    <property type="evidence" value="ECO:0007669"/>
    <property type="project" value="InterPro"/>
</dbReference>
<dbReference type="Gene3D" id="1.10.10.60">
    <property type="entry name" value="Homeodomain-like"/>
    <property type="match status" value="1"/>
</dbReference>
<feature type="region of interest" description="Disordered" evidence="2">
    <location>
        <begin position="1"/>
        <end position="23"/>
    </location>
</feature>
<dbReference type="Proteomes" id="UP001431783">
    <property type="component" value="Unassembled WGS sequence"/>
</dbReference>
<protein>
    <recommendedName>
        <fullName evidence="3">HTH psq-type domain-containing protein</fullName>
    </recommendedName>
</protein>
<keyword evidence="5" id="KW-1185">Reference proteome</keyword>
<dbReference type="GO" id="GO:0005634">
    <property type="term" value="C:nucleus"/>
    <property type="evidence" value="ECO:0007669"/>
    <property type="project" value="UniProtKB-SubCell"/>
</dbReference>
<evidence type="ECO:0000259" key="3">
    <source>
        <dbReference type="Pfam" id="PF05225"/>
    </source>
</evidence>
<dbReference type="AlphaFoldDB" id="A0AAW1TT44"/>
<comment type="subcellular location">
    <subcellularLocation>
        <location evidence="1">Nucleus</location>
    </subcellularLocation>
</comment>
<proteinExistence type="predicted"/>
<dbReference type="InterPro" id="IPR009057">
    <property type="entry name" value="Homeodomain-like_sf"/>
</dbReference>
<accession>A0AAW1TT44</accession>
<dbReference type="SUPFAM" id="SSF46689">
    <property type="entry name" value="Homeodomain-like"/>
    <property type="match status" value="1"/>
</dbReference>
<evidence type="ECO:0000256" key="2">
    <source>
        <dbReference type="SAM" id="MobiDB-lite"/>
    </source>
</evidence>
<evidence type="ECO:0000256" key="1">
    <source>
        <dbReference type="ARBA" id="ARBA00004123"/>
    </source>
</evidence>
<reference evidence="4 5" key="1">
    <citation type="submission" date="2023-03" db="EMBL/GenBank/DDBJ databases">
        <title>Genome insight into feeding habits of ladybird beetles.</title>
        <authorList>
            <person name="Li H.-S."/>
            <person name="Huang Y.-H."/>
            <person name="Pang H."/>
        </authorList>
    </citation>
    <scope>NUCLEOTIDE SEQUENCE [LARGE SCALE GENOMIC DNA]</scope>
    <source>
        <strain evidence="4">SYSU_2023b</strain>
        <tissue evidence="4">Whole body</tissue>
    </source>
</reference>
<evidence type="ECO:0000313" key="5">
    <source>
        <dbReference type="Proteomes" id="UP001431783"/>
    </source>
</evidence>
<dbReference type="Pfam" id="PF05225">
    <property type="entry name" value="HTH_psq"/>
    <property type="match status" value="1"/>
</dbReference>
<gene>
    <name evidence="4" type="ORF">WA026_022917</name>
</gene>
<comment type="caution">
    <text evidence="4">The sequence shown here is derived from an EMBL/GenBank/DDBJ whole genome shotgun (WGS) entry which is preliminary data.</text>
</comment>
<feature type="domain" description="HTH psq-type" evidence="3">
    <location>
        <begin position="18"/>
        <end position="53"/>
    </location>
</feature>
<name>A0AAW1TT44_9CUCU</name>
<evidence type="ECO:0000313" key="4">
    <source>
        <dbReference type="EMBL" id="KAK9873505.1"/>
    </source>
</evidence>